<comment type="caution">
    <text evidence="1">The sequence shown here is derived from an EMBL/GenBank/DDBJ whole genome shotgun (WGS) entry which is preliminary data.</text>
</comment>
<gene>
    <name evidence="1" type="ORF">JJ842_07070</name>
</gene>
<name>A0A9D9G298_PROMR</name>
<dbReference type="AlphaFoldDB" id="A0A9D9G298"/>
<organism evidence="1 2">
    <name type="scientific">Prochlorococcus marinus CUG1433</name>
    <dbReference type="NCBI Taxonomy" id="2774506"/>
    <lineage>
        <taxon>Bacteria</taxon>
        <taxon>Bacillati</taxon>
        <taxon>Cyanobacteriota</taxon>
        <taxon>Cyanophyceae</taxon>
        <taxon>Synechococcales</taxon>
        <taxon>Prochlorococcaceae</taxon>
        <taxon>Prochlorococcus</taxon>
    </lineage>
</organism>
<protein>
    <submittedName>
        <fullName evidence="1">Uncharacterized protein</fullName>
    </submittedName>
</protein>
<sequence length="50" mass="5792">MKSLTNWLSKMLESMANAFMHPLKNDLPPSIGTQAYTNIPIKRKLRRSFN</sequence>
<evidence type="ECO:0000313" key="2">
    <source>
        <dbReference type="Proteomes" id="UP000668060"/>
    </source>
</evidence>
<proteinExistence type="predicted"/>
<dbReference type="EMBL" id="JAEPLN010000001">
    <property type="protein sequence ID" value="MBO6971672.1"/>
    <property type="molecule type" value="Genomic_DNA"/>
</dbReference>
<evidence type="ECO:0000313" key="1">
    <source>
        <dbReference type="EMBL" id="MBO6971672.1"/>
    </source>
</evidence>
<dbReference type="Proteomes" id="UP000668060">
    <property type="component" value="Unassembled WGS sequence"/>
</dbReference>
<accession>A0A9D9G298</accession>
<reference evidence="1" key="1">
    <citation type="journal article" date="2021" name="Front. Mar. Sci.">
        <title>Genomes of Diverse Isolates of Prochlorococcus High-Light-Adapted Clade II in the Western Pacific Ocean.</title>
        <authorList>
            <person name="Yan W."/>
            <person name="Feng X."/>
            <person name="Zhang W."/>
            <person name="Nawaz M.Z."/>
            <person name="Luo T."/>
            <person name="Zhang R."/>
            <person name="Jiao N."/>
        </authorList>
    </citation>
    <scope>NUCLEOTIDE SEQUENCE</scope>
    <source>
        <strain evidence="1">CUG1433</strain>
    </source>
</reference>